<proteinExistence type="predicted"/>
<name>A0A3G4ZL54_9VIRU</name>
<protein>
    <submittedName>
        <fullName evidence="1">Uncharacterized protein</fullName>
    </submittedName>
</protein>
<accession>A0A3G4ZL54</accession>
<dbReference type="EMBL" id="MK071980">
    <property type="protein sequence ID" value="AYV75565.1"/>
    <property type="molecule type" value="Genomic_DNA"/>
</dbReference>
<reference evidence="1" key="1">
    <citation type="submission" date="2018-10" db="EMBL/GenBank/DDBJ databases">
        <title>Hidden diversity of soil giant viruses.</title>
        <authorList>
            <person name="Schulz F."/>
            <person name="Alteio L."/>
            <person name="Goudeau D."/>
            <person name="Ryan E.M."/>
            <person name="Malmstrom R.R."/>
            <person name="Blanchard J."/>
            <person name="Woyke T."/>
        </authorList>
    </citation>
    <scope>NUCLEOTIDE SEQUENCE</scope>
    <source>
        <strain evidence="1">TEV1</strain>
    </source>
</reference>
<gene>
    <name evidence="1" type="ORF">Terrestrivirus2_73</name>
</gene>
<evidence type="ECO:0000313" key="1">
    <source>
        <dbReference type="EMBL" id="AYV75565.1"/>
    </source>
</evidence>
<organism evidence="1">
    <name type="scientific">Terrestrivirus sp</name>
    <dbReference type="NCBI Taxonomy" id="2487775"/>
    <lineage>
        <taxon>Viruses</taxon>
        <taxon>Varidnaviria</taxon>
        <taxon>Bamfordvirae</taxon>
        <taxon>Nucleocytoviricota</taxon>
        <taxon>Megaviricetes</taxon>
        <taxon>Imitervirales</taxon>
        <taxon>Mimiviridae</taxon>
        <taxon>Klosneuvirinae</taxon>
    </lineage>
</organism>
<sequence>MSGNFFLYDVNFFRGLRNVLRDMIKTLQDTDDIYYRVYSNAVKLYTNPALLELSRMYTDIHEMLLHDCDHYVQTYFARVGELKNISQLFVELFCDVNRLFESIRELYACNDVNVCDGVQYTSALNFIAFPCAPCVPKVRQCIETFLYPLAFVIWLISALGKLLSGCADVEVSMDHGLIFMMEMTSMTRAVKDFAIIGTTLKDIPRMQKGCHDNKHNKYNKYN</sequence>